<organism evidence="4 5">
    <name type="scientific">Linnemannia gamsii</name>
    <dbReference type="NCBI Taxonomy" id="64522"/>
    <lineage>
        <taxon>Eukaryota</taxon>
        <taxon>Fungi</taxon>
        <taxon>Fungi incertae sedis</taxon>
        <taxon>Mucoromycota</taxon>
        <taxon>Mortierellomycotina</taxon>
        <taxon>Mortierellomycetes</taxon>
        <taxon>Mortierellales</taxon>
        <taxon>Mortierellaceae</taxon>
        <taxon>Linnemannia</taxon>
    </lineage>
</organism>
<gene>
    <name evidence="4" type="ORF">BGZ97_010066</name>
</gene>
<dbReference type="PANTHER" id="PTHR42748">
    <property type="entry name" value="NITROGEN METABOLITE REPRESSION PROTEIN NMRA FAMILY MEMBER"/>
    <property type="match status" value="1"/>
</dbReference>
<feature type="domain" description="NmrA-like" evidence="3">
    <location>
        <begin position="2"/>
        <end position="302"/>
    </location>
</feature>
<dbReference type="Proteomes" id="UP000823405">
    <property type="component" value="Unassembled WGS sequence"/>
</dbReference>
<dbReference type="InterPro" id="IPR051164">
    <property type="entry name" value="NmrA-like_oxidored"/>
</dbReference>
<dbReference type="PANTHER" id="PTHR42748:SF11">
    <property type="entry name" value="NMRA-LIKE DOMAIN-CONTAINING PROTEIN"/>
    <property type="match status" value="1"/>
</dbReference>
<evidence type="ECO:0000259" key="3">
    <source>
        <dbReference type="Pfam" id="PF05368"/>
    </source>
</evidence>
<dbReference type="CDD" id="cd05251">
    <property type="entry name" value="NmrA_like_SDR_a"/>
    <property type="match status" value="1"/>
</dbReference>
<name>A0A9P6UDZ8_9FUNG</name>
<evidence type="ECO:0000313" key="5">
    <source>
        <dbReference type="Proteomes" id="UP000823405"/>
    </source>
</evidence>
<evidence type="ECO:0000313" key="4">
    <source>
        <dbReference type="EMBL" id="KAG0276584.1"/>
    </source>
</evidence>
<keyword evidence="5" id="KW-1185">Reference proteome</keyword>
<dbReference type="OrthoDB" id="3358371at2759"/>
<dbReference type="InterPro" id="IPR008030">
    <property type="entry name" value="NmrA-like"/>
</dbReference>
<accession>A0A9P6UDZ8</accession>
<reference evidence="4" key="1">
    <citation type="journal article" date="2020" name="Fungal Divers.">
        <title>Resolving the Mortierellaceae phylogeny through synthesis of multi-gene phylogenetics and phylogenomics.</title>
        <authorList>
            <person name="Vandepol N."/>
            <person name="Liber J."/>
            <person name="Desiro A."/>
            <person name="Na H."/>
            <person name="Kennedy M."/>
            <person name="Barry K."/>
            <person name="Grigoriev I.V."/>
            <person name="Miller A.N."/>
            <person name="O'Donnell K."/>
            <person name="Stajich J.E."/>
            <person name="Bonito G."/>
        </authorList>
    </citation>
    <scope>NUCLEOTIDE SEQUENCE</scope>
    <source>
        <strain evidence="4">NVP60</strain>
    </source>
</reference>
<dbReference type="Pfam" id="PF05368">
    <property type="entry name" value="NmrA"/>
    <property type="match status" value="1"/>
</dbReference>
<proteinExistence type="inferred from homology"/>
<keyword evidence="2" id="KW-0521">NADP</keyword>
<dbReference type="InterPro" id="IPR036291">
    <property type="entry name" value="NAD(P)-bd_dom_sf"/>
</dbReference>
<comment type="similarity">
    <text evidence="1">Belongs to the NmrA-type oxidoreductase family.</text>
</comment>
<dbReference type="Gene3D" id="3.90.25.10">
    <property type="entry name" value="UDP-galactose 4-epimerase, domain 1"/>
    <property type="match status" value="1"/>
</dbReference>
<comment type="caution">
    <text evidence="4">The sequence shown here is derived from an EMBL/GenBank/DDBJ whole genome shotgun (WGS) entry which is preliminary data.</text>
</comment>
<dbReference type="Gene3D" id="3.40.50.720">
    <property type="entry name" value="NAD(P)-binding Rossmann-like Domain"/>
    <property type="match status" value="1"/>
</dbReference>
<evidence type="ECO:0000256" key="1">
    <source>
        <dbReference type="ARBA" id="ARBA00006328"/>
    </source>
</evidence>
<sequence length="310" mass="33696">MSKILVVFGATGQQGGSVANYVLNDPQLSKEFKVRAVTRDPSQPAAQALEQKGAEVVKGDANDKESIKLAVQGAHTVFGITASVFDEHLKTREYAQGKAMADAAVAAGVQYFIFSTLPNATRISGGKFKHAEHFDVKEEIEQYIRSQPIKSAFFAPGLFMQNFSNVMAPLPVGDGTYAISNVATPQTKLPLIDIVADAGKYVGAILAEPDKYEGKLVFAFTSLTSFEEIVKAISKATGKTVKYNQLPVEVFKGFFPPSAADDMIDMFLYYQDFGYYGPQTENLVASAGQNARGKQTTFEEFLDKNPLSLQ</sequence>
<dbReference type="AlphaFoldDB" id="A0A9P6UDZ8"/>
<dbReference type="EMBL" id="JAAAIN010005043">
    <property type="protein sequence ID" value="KAG0276584.1"/>
    <property type="molecule type" value="Genomic_DNA"/>
</dbReference>
<evidence type="ECO:0000256" key="2">
    <source>
        <dbReference type="ARBA" id="ARBA00022857"/>
    </source>
</evidence>
<dbReference type="GO" id="GO:0005634">
    <property type="term" value="C:nucleus"/>
    <property type="evidence" value="ECO:0007669"/>
    <property type="project" value="TreeGrafter"/>
</dbReference>
<protein>
    <recommendedName>
        <fullName evidence="3">NmrA-like domain-containing protein</fullName>
    </recommendedName>
</protein>
<dbReference type="SUPFAM" id="SSF51735">
    <property type="entry name" value="NAD(P)-binding Rossmann-fold domains"/>
    <property type="match status" value="1"/>
</dbReference>